<accession>A0A821VKG6</accession>
<dbReference type="Pfam" id="PF21107">
    <property type="entry name" value="STPRs"/>
    <property type="match status" value="1"/>
</dbReference>
<dbReference type="Pfam" id="PF02338">
    <property type="entry name" value="OTU"/>
    <property type="match status" value="1"/>
</dbReference>
<reference evidence="3" key="1">
    <citation type="submission" date="2021-02" db="EMBL/GenBank/DDBJ databases">
        <authorList>
            <person name="Nowell W R."/>
        </authorList>
    </citation>
    <scope>NUCLEOTIDE SEQUENCE</scope>
</reference>
<dbReference type="InterPro" id="IPR046700">
    <property type="entry name" value="DUF6570"/>
</dbReference>
<dbReference type="InterPro" id="IPR003323">
    <property type="entry name" value="OTU_dom"/>
</dbReference>
<name>A0A821VKG6_9BILA</name>
<organism evidence="3 4">
    <name type="scientific">Rotaria socialis</name>
    <dbReference type="NCBI Taxonomy" id="392032"/>
    <lineage>
        <taxon>Eukaryota</taxon>
        <taxon>Metazoa</taxon>
        <taxon>Spiralia</taxon>
        <taxon>Gnathifera</taxon>
        <taxon>Rotifera</taxon>
        <taxon>Eurotatoria</taxon>
        <taxon>Bdelloidea</taxon>
        <taxon>Philodinida</taxon>
        <taxon>Philodinidae</taxon>
        <taxon>Rotaria</taxon>
    </lineage>
</organism>
<evidence type="ECO:0000313" key="3">
    <source>
        <dbReference type="EMBL" id="CAF4910257.1"/>
    </source>
</evidence>
<sequence>MNRSQKFTRFLQLFEKASESVMYYDEIVSTVQRIQNIEALMIPIQFNPDQVFDERKYLVDAVAKTYFRKATDDVQHLIPVEVVADGNCLYNSILLLMNNSMITTSELRVRTVIELVVNGAYYTRMYSQFIGLLDIAIKAICKNYTYSELYEIAALCNILRCNIRSIYPRIDFREDMEILNNSFRPTSPIIANCSITIFWSHALNEIDVRAQNNMTWSPNHFVPLISPPVYDDSDNISRQSVSKVVTPGKRTFKNNTPIQMRIPEFQASPSQRRRNEHSNETSFAQSTTTDAIREAQNEIQAQYQSVVEQQIKPSQENPVNETMEHRRMQLETQKQRNQRNISNETAEERHTRLEKQKQRDQWNRSNETAEERQIRLKKVKELAQSSRMNETEEQRQIRLEKQRKRSQANRAKKIAEKSTSNTLNTQQQNLSAKLNETEPISLCDTHDTHHFTSNEDINKKHKSSISSLWPEFISRNLKEDCLQKFIQKMSMAALSEATCAVCNGFIKKNIAILGTSTSNSSYVQYDNGIILYVNGSIPKFSPANNMWLGDTPPELQGLTIPEENLISLYRHNSCVIKLHSPFHSATTAQAALKGNCITFLQSLPNIVNSLPLKLDDLCDTLKVIFIGAHPPERVHLKKVLTVRKKKVTQALHWLKKNNILYQNVEINLHNINQL</sequence>
<evidence type="ECO:0000256" key="1">
    <source>
        <dbReference type="SAM" id="MobiDB-lite"/>
    </source>
</evidence>
<feature type="compositionally biased region" description="Basic residues" evidence="1">
    <location>
        <begin position="401"/>
        <end position="412"/>
    </location>
</feature>
<dbReference type="PROSITE" id="PS50802">
    <property type="entry name" value="OTU"/>
    <property type="match status" value="1"/>
</dbReference>
<dbReference type="Proteomes" id="UP000663838">
    <property type="component" value="Unassembled WGS sequence"/>
</dbReference>
<dbReference type="AlphaFoldDB" id="A0A821VKG6"/>
<evidence type="ECO:0000313" key="4">
    <source>
        <dbReference type="Proteomes" id="UP000663838"/>
    </source>
</evidence>
<dbReference type="InterPro" id="IPR047273">
    <property type="entry name" value="VRTN_OTU_dom"/>
</dbReference>
<feature type="compositionally biased region" description="Polar residues" evidence="1">
    <location>
        <begin position="417"/>
        <end position="426"/>
    </location>
</feature>
<dbReference type="InterPro" id="IPR048998">
    <property type="entry name" value="STPR"/>
</dbReference>
<dbReference type="CDD" id="cd22791">
    <property type="entry name" value="OTU_VRTN"/>
    <property type="match status" value="1"/>
</dbReference>
<gene>
    <name evidence="3" type="ORF">TOA249_LOCUS31337</name>
</gene>
<dbReference type="Gene3D" id="3.90.70.80">
    <property type="match status" value="1"/>
</dbReference>
<feature type="region of interest" description="Disordered" evidence="1">
    <location>
        <begin position="328"/>
        <end position="426"/>
    </location>
</feature>
<feature type="non-terminal residue" evidence="3">
    <location>
        <position position="1"/>
    </location>
</feature>
<proteinExistence type="predicted"/>
<comment type="caution">
    <text evidence="3">The sequence shown here is derived from an EMBL/GenBank/DDBJ whole genome shotgun (WGS) entry which is preliminary data.</text>
</comment>
<protein>
    <recommendedName>
        <fullName evidence="2">OTU domain-containing protein</fullName>
    </recommendedName>
</protein>
<feature type="domain" description="OTU" evidence="2">
    <location>
        <begin position="77"/>
        <end position="189"/>
    </location>
</feature>
<feature type="region of interest" description="Disordered" evidence="1">
    <location>
        <begin position="250"/>
        <end position="288"/>
    </location>
</feature>
<dbReference type="EMBL" id="CAJOBS010006203">
    <property type="protein sequence ID" value="CAF4910257.1"/>
    <property type="molecule type" value="Genomic_DNA"/>
</dbReference>
<evidence type="ECO:0000259" key="2">
    <source>
        <dbReference type="PROSITE" id="PS50802"/>
    </source>
</evidence>
<dbReference type="Pfam" id="PF20209">
    <property type="entry name" value="DUF6570"/>
    <property type="match status" value="1"/>
</dbReference>
<feature type="compositionally biased region" description="Basic and acidic residues" evidence="1">
    <location>
        <begin position="346"/>
        <end position="374"/>
    </location>
</feature>
<feature type="compositionally biased region" description="Basic and acidic residues" evidence="1">
    <location>
        <begin position="389"/>
        <end position="400"/>
    </location>
</feature>